<sequence length="404" mass="43773">MLRIEMLPAAHGDCLWIEYGSGTAVHRLLIDGGPAHTYPALRERILHLPADDRHFDLLVITHVDADHIEGVIRLLLDAEALHCRFDRIWFNGRDQLNAVPDAAGEALGALQGEILGVLIADYESRTGTEVWNLGFDDALAAIDRTKATLPAVNLPGDCRLTLLSPDHERLLFLKDRWKKELDRAGVASGDVAALRARLAASRSLRPLGDVLGVEDDEDAMAGRHELPEDDDSDLRTNLEDTLGRGDGEAGADAPFGNDTSAANGSSIALLLEYPATSPEVRLLLAGDAWPAVLETSLTTLLASPGGRLSIDVFKLPHHGSVANLSAGLLERLRCRHYLVSTSGALFRHPHKRALDLLLAHHAGPARPSLHFNYLTCSTAPWSDQADQANRGYRAAHPKGQSLSL</sequence>
<evidence type="ECO:0000256" key="1">
    <source>
        <dbReference type="SAM" id="MobiDB-lite"/>
    </source>
</evidence>
<dbReference type="RefSeq" id="WP_168988427.1">
    <property type="nucleotide sequence ID" value="NZ_CAWPHM010000298.1"/>
</dbReference>
<organism evidence="2 3">
    <name type="scientific">Azoarcus taiwanensis</name>
    <dbReference type="NCBI Taxonomy" id="666964"/>
    <lineage>
        <taxon>Bacteria</taxon>
        <taxon>Pseudomonadati</taxon>
        <taxon>Pseudomonadota</taxon>
        <taxon>Betaproteobacteria</taxon>
        <taxon>Rhodocyclales</taxon>
        <taxon>Zoogloeaceae</taxon>
        <taxon>Azoarcus</taxon>
    </lineage>
</organism>
<name>A0A972JB43_9RHOO</name>
<dbReference type="Gene3D" id="3.60.15.10">
    <property type="entry name" value="Ribonuclease Z/Hydroxyacylglutathione hydrolase-like"/>
    <property type="match status" value="1"/>
</dbReference>
<protein>
    <recommendedName>
        <fullName evidence="4">Metallo-beta-lactamase domain-containing protein</fullName>
    </recommendedName>
</protein>
<dbReference type="PANTHER" id="PTHR30619:SF1">
    <property type="entry name" value="RECOMBINATION PROTEIN 2"/>
    <property type="match status" value="1"/>
</dbReference>
<feature type="compositionally biased region" description="Basic and acidic residues" evidence="1">
    <location>
        <begin position="233"/>
        <end position="247"/>
    </location>
</feature>
<reference evidence="2" key="1">
    <citation type="submission" date="2019-12" db="EMBL/GenBank/DDBJ databases">
        <title>Comparative genomics gives insights into the taxonomy of the Azoarcus-Aromatoleum group and reveals separate origins of nif in the plant-associated Azoarcus and non-plant-associated Aromatoleum sub-groups.</title>
        <authorList>
            <person name="Lafos M."/>
            <person name="Maluk M."/>
            <person name="Batista M."/>
            <person name="Junghare M."/>
            <person name="Carmona M."/>
            <person name="Faoro H."/>
            <person name="Cruz L.M."/>
            <person name="Battistoni F."/>
            <person name="De Souza E."/>
            <person name="Pedrosa F."/>
            <person name="Chen W.-M."/>
            <person name="Poole P.S."/>
            <person name="Dixon R.A."/>
            <person name="James E.K."/>
        </authorList>
    </citation>
    <scope>NUCLEOTIDE SEQUENCE</scope>
    <source>
        <strain evidence="2">NSC3</strain>
    </source>
</reference>
<dbReference type="AlphaFoldDB" id="A0A972JB43"/>
<feature type="region of interest" description="Disordered" evidence="1">
    <location>
        <begin position="223"/>
        <end position="257"/>
    </location>
</feature>
<evidence type="ECO:0000313" key="3">
    <source>
        <dbReference type="Proteomes" id="UP000599523"/>
    </source>
</evidence>
<evidence type="ECO:0000313" key="2">
    <source>
        <dbReference type="EMBL" id="NMG03728.1"/>
    </source>
</evidence>
<evidence type="ECO:0008006" key="4">
    <source>
        <dbReference type="Google" id="ProtNLM"/>
    </source>
</evidence>
<comment type="caution">
    <text evidence="2">The sequence shown here is derived from an EMBL/GenBank/DDBJ whole genome shotgun (WGS) entry which is preliminary data.</text>
</comment>
<dbReference type="SUPFAM" id="SSF56281">
    <property type="entry name" value="Metallo-hydrolase/oxidoreductase"/>
    <property type="match status" value="1"/>
</dbReference>
<dbReference type="Proteomes" id="UP000599523">
    <property type="component" value="Unassembled WGS sequence"/>
</dbReference>
<dbReference type="EMBL" id="WTVM01000070">
    <property type="protein sequence ID" value="NMG03728.1"/>
    <property type="molecule type" value="Genomic_DNA"/>
</dbReference>
<keyword evidence="3" id="KW-1185">Reference proteome</keyword>
<proteinExistence type="predicted"/>
<dbReference type="PANTHER" id="PTHR30619">
    <property type="entry name" value="DNA INTERNALIZATION/COMPETENCE PROTEIN COMEC/REC2"/>
    <property type="match status" value="1"/>
</dbReference>
<accession>A0A972JB43</accession>
<dbReference type="InterPro" id="IPR036866">
    <property type="entry name" value="RibonucZ/Hydroxyglut_hydro"/>
</dbReference>
<dbReference type="InterPro" id="IPR052159">
    <property type="entry name" value="Competence_DNA_uptake"/>
</dbReference>
<gene>
    <name evidence="2" type="ORF">GPA21_12200</name>
</gene>